<comment type="caution">
    <text evidence="1">The sequence shown here is derived from an EMBL/GenBank/DDBJ whole genome shotgun (WGS) entry which is preliminary data.</text>
</comment>
<sequence length="53" mass="5845">MGSTRVVEGSTRVVRCRICGRWLTNPVSVERGIGPVCWARHKAIYGEAEEAEA</sequence>
<organism evidence="1">
    <name type="scientific">marine sediment metagenome</name>
    <dbReference type="NCBI Taxonomy" id="412755"/>
    <lineage>
        <taxon>unclassified sequences</taxon>
        <taxon>metagenomes</taxon>
        <taxon>ecological metagenomes</taxon>
    </lineage>
</organism>
<gene>
    <name evidence="1" type="ORF">S06H3_22282</name>
</gene>
<protein>
    <submittedName>
        <fullName evidence="1">Uncharacterized protein</fullName>
    </submittedName>
</protein>
<dbReference type="AlphaFoldDB" id="X1M518"/>
<proteinExistence type="predicted"/>
<dbReference type="EMBL" id="BARV01011875">
    <property type="protein sequence ID" value="GAI13176.1"/>
    <property type="molecule type" value="Genomic_DNA"/>
</dbReference>
<dbReference type="InterPro" id="IPR046053">
    <property type="entry name" value="DUF6011"/>
</dbReference>
<name>X1M518_9ZZZZ</name>
<evidence type="ECO:0000313" key="1">
    <source>
        <dbReference type="EMBL" id="GAI13176.1"/>
    </source>
</evidence>
<dbReference type="Pfam" id="PF19474">
    <property type="entry name" value="DUF6011"/>
    <property type="match status" value="1"/>
</dbReference>
<reference evidence="1" key="1">
    <citation type="journal article" date="2014" name="Front. Microbiol.">
        <title>High frequency of phylogenetically diverse reductive dehalogenase-homologous genes in deep subseafloor sedimentary metagenomes.</title>
        <authorList>
            <person name="Kawai M."/>
            <person name="Futagami T."/>
            <person name="Toyoda A."/>
            <person name="Takaki Y."/>
            <person name="Nishi S."/>
            <person name="Hori S."/>
            <person name="Arai W."/>
            <person name="Tsubouchi T."/>
            <person name="Morono Y."/>
            <person name="Uchiyama I."/>
            <person name="Ito T."/>
            <person name="Fujiyama A."/>
            <person name="Inagaki F."/>
            <person name="Takami H."/>
        </authorList>
    </citation>
    <scope>NUCLEOTIDE SEQUENCE</scope>
    <source>
        <strain evidence="1">Expedition CK06-06</strain>
    </source>
</reference>
<accession>X1M518</accession>